<dbReference type="PROSITE" id="PS50931">
    <property type="entry name" value="HTH_LYSR"/>
    <property type="match status" value="1"/>
</dbReference>
<keyword evidence="3" id="KW-0238">DNA-binding</keyword>
<comment type="similarity">
    <text evidence="1">Belongs to the LysR transcriptional regulatory family.</text>
</comment>
<name>A0A291LXZ2_9RHOB</name>
<feature type="domain" description="HTH lysR-type" evidence="6">
    <location>
        <begin position="13"/>
        <end position="70"/>
    </location>
</feature>
<evidence type="ECO:0000313" key="8">
    <source>
        <dbReference type="Proteomes" id="UP000219050"/>
    </source>
</evidence>
<evidence type="ECO:0000259" key="6">
    <source>
        <dbReference type="PROSITE" id="PS50931"/>
    </source>
</evidence>
<keyword evidence="8" id="KW-1185">Reference proteome</keyword>
<sequence>MAATPPPMHDWQPELRTLRYFLCVAEEKNMTRASERLRIAQPALSRQIARLEQDLGLKVFNRTARGMELTEAGEILQRRAYAIMAQIAQAHHDVTAHADAPRGVVVVGMPPTPGEFIIPPLLSRIKRDYPDIELRFVEGFSNALEGKLTQGEIGLAVMHDAPMRDDIVAVELLVEHLYMIGPSGALDQDEYTLAEAAVMPLIMPSRPNFLRLLIDKHADAVGAELNIVQRADGVWHLKSLVRDGHGFTILTYGGVMSEVQNGTLEARPIVRPTITWTLCTATKADQRTKMAIQVVEACVREIVDELVVSGIWK</sequence>
<evidence type="ECO:0000313" key="7">
    <source>
        <dbReference type="EMBL" id="ATI41550.1"/>
    </source>
</evidence>
<dbReference type="EMBL" id="CP021404">
    <property type="protein sequence ID" value="ATI41550.1"/>
    <property type="molecule type" value="Genomic_DNA"/>
</dbReference>
<organism evidence="7 8">
    <name type="scientific">Pacificitalea manganoxidans</name>
    <dbReference type="NCBI Taxonomy" id="1411902"/>
    <lineage>
        <taxon>Bacteria</taxon>
        <taxon>Pseudomonadati</taxon>
        <taxon>Pseudomonadota</taxon>
        <taxon>Alphaproteobacteria</taxon>
        <taxon>Rhodobacterales</taxon>
        <taxon>Paracoccaceae</taxon>
        <taxon>Pacificitalea</taxon>
    </lineage>
</organism>
<dbReference type="GO" id="GO:0003700">
    <property type="term" value="F:DNA-binding transcription factor activity"/>
    <property type="evidence" value="ECO:0007669"/>
    <property type="project" value="InterPro"/>
</dbReference>
<reference evidence="7 8" key="1">
    <citation type="submission" date="2017-05" db="EMBL/GenBank/DDBJ databases">
        <title>Comparative genomic and metabolic analysis of manganese-oxidizing mechanisms in Celeribater manganoxidans DY25T: its adaption to the environment of polymetallic nodule.</title>
        <authorList>
            <person name="Wang X."/>
        </authorList>
    </citation>
    <scope>NUCLEOTIDE SEQUENCE [LARGE SCALE GENOMIC DNA]</scope>
    <source>
        <strain evidence="7 8">DY25</strain>
    </source>
</reference>
<dbReference type="Gene3D" id="1.10.10.10">
    <property type="entry name" value="Winged helix-like DNA-binding domain superfamily/Winged helix DNA-binding domain"/>
    <property type="match status" value="1"/>
</dbReference>
<dbReference type="FunFam" id="1.10.10.10:FF:000001">
    <property type="entry name" value="LysR family transcriptional regulator"/>
    <property type="match status" value="1"/>
</dbReference>
<dbReference type="GO" id="GO:2000142">
    <property type="term" value="P:regulation of DNA-templated transcription initiation"/>
    <property type="evidence" value="ECO:0007669"/>
    <property type="project" value="TreeGrafter"/>
</dbReference>
<evidence type="ECO:0000256" key="2">
    <source>
        <dbReference type="ARBA" id="ARBA00023015"/>
    </source>
</evidence>
<dbReference type="AlphaFoldDB" id="A0A291LXZ2"/>
<evidence type="ECO:0000256" key="5">
    <source>
        <dbReference type="ARBA" id="ARBA00023163"/>
    </source>
</evidence>
<dbReference type="KEGG" id="cmag:CBW24_05735"/>
<proteinExistence type="inferred from homology"/>
<accession>A0A291LXZ2</accession>
<protein>
    <recommendedName>
        <fullName evidence="6">HTH lysR-type domain-containing protein</fullName>
    </recommendedName>
</protein>
<dbReference type="InterPro" id="IPR000847">
    <property type="entry name" value="LysR_HTH_N"/>
</dbReference>
<dbReference type="Gene3D" id="3.40.190.290">
    <property type="match status" value="1"/>
</dbReference>
<dbReference type="Pfam" id="PF03466">
    <property type="entry name" value="LysR_substrate"/>
    <property type="match status" value="1"/>
</dbReference>
<keyword evidence="5" id="KW-0804">Transcription</keyword>
<keyword evidence="2" id="KW-0805">Transcription regulation</keyword>
<dbReference type="InterPro" id="IPR036390">
    <property type="entry name" value="WH_DNA-bd_sf"/>
</dbReference>
<dbReference type="Pfam" id="PF00126">
    <property type="entry name" value="HTH_1"/>
    <property type="match status" value="1"/>
</dbReference>
<dbReference type="PANTHER" id="PTHR30293">
    <property type="entry name" value="TRANSCRIPTIONAL REGULATORY PROTEIN NAC-RELATED"/>
    <property type="match status" value="1"/>
</dbReference>
<dbReference type="InterPro" id="IPR005119">
    <property type="entry name" value="LysR_subst-bd"/>
</dbReference>
<evidence type="ECO:0000256" key="3">
    <source>
        <dbReference type="ARBA" id="ARBA00023125"/>
    </source>
</evidence>
<dbReference type="SUPFAM" id="SSF46785">
    <property type="entry name" value="Winged helix' DNA-binding domain"/>
    <property type="match status" value="1"/>
</dbReference>
<dbReference type="PRINTS" id="PR00039">
    <property type="entry name" value="HTHLYSR"/>
</dbReference>
<dbReference type="PANTHER" id="PTHR30293:SF0">
    <property type="entry name" value="NITROGEN ASSIMILATION REGULATORY PROTEIN NAC"/>
    <property type="match status" value="1"/>
</dbReference>
<evidence type="ECO:0000256" key="4">
    <source>
        <dbReference type="ARBA" id="ARBA00023159"/>
    </source>
</evidence>
<dbReference type="InterPro" id="IPR036388">
    <property type="entry name" value="WH-like_DNA-bd_sf"/>
</dbReference>
<gene>
    <name evidence="7" type="ORF">CBW24_05735</name>
</gene>
<dbReference type="GO" id="GO:0003677">
    <property type="term" value="F:DNA binding"/>
    <property type="evidence" value="ECO:0007669"/>
    <property type="project" value="UniProtKB-KW"/>
</dbReference>
<dbReference type="Proteomes" id="UP000219050">
    <property type="component" value="Chromosome"/>
</dbReference>
<keyword evidence="4" id="KW-0010">Activator</keyword>
<dbReference type="RefSeq" id="WP_097372955.1">
    <property type="nucleotide sequence ID" value="NZ_CP021404.1"/>
</dbReference>
<dbReference type="OrthoDB" id="8479357at2"/>
<dbReference type="SUPFAM" id="SSF53850">
    <property type="entry name" value="Periplasmic binding protein-like II"/>
    <property type="match status" value="1"/>
</dbReference>
<evidence type="ECO:0000256" key="1">
    <source>
        <dbReference type="ARBA" id="ARBA00009437"/>
    </source>
</evidence>